<comment type="subcellular location">
    <subcellularLocation>
        <location evidence="2">Cytoplasm</location>
        <location evidence="2">Cytoskeleton</location>
        <location evidence="2">Cilium axoneme</location>
    </subcellularLocation>
    <subcellularLocation>
        <location evidence="1">Cytoplasm</location>
        <location evidence="1">Cytoskeleton</location>
        <location evidence="1">Cilium basal body</location>
    </subcellularLocation>
</comment>
<dbReference type="FunCoup" id="W5JIK2">
    <property type="interactions" value="59"/>
</dbReference>
<dbReference type="eggNOG" id="KOG3809">
    <property type="taxonomic scope" value="Eukaryota"/>
</dbReference>
<gene>
    <name evidence="13" type="ORF">AND_005569</name>
</gene>
<accession>W5JIK2</accession>
<dbReference type="InterPro" id="IPR041476">
    <property type="entry name" value="TRAF3IP1_C"/>
</dbReference>
<dbReference type="EMBL" id="ADMH02001372">
    <property type="protein sequence ID" value="ETN62725.1"/>
    <property type="molecule type" value="Genomic_DNA"/>
</dbReference>
<name>W5JIK2_ANODA</name>
<keyword evidence="15" id="KW-1185">Reference proteome</keyword>
<keyword evidence="6" id="KW-0206">Cytoskeleton</keyword>
<dbReference type="GO" id="GO:0030992">
    <property type="term" value="C:intraciliary transport particle B"/>
    <property type="evidence" value="ECO:0007669"/>
    <property type="project" value="TreeGrafter"/>
</dbReference>
<feature type="domain" description="TRAF3-interacting protein 1 N-terminal" evidence="11">
    <location>
        <begin position="10"/>
        <end position="117"/>
    </location>
</feature>
<dbReference type="PANTHER" id="PTHR31363">
    <property type="entry name" value="TRAF3-INTERACTING PROTEIN 1"/>
    <property type="match status" value="1"/>
</dbReference>
<reference evidence="13 15" key="1">
    <citation type="journal article" date="2010" name="BMC Genomics">
        <title>Combination of measures distinguishes pre-miRNAs from other stem-loops in the genome of the newly sequenced Anopheles darlingi.</title>
        <authorList>
            <person name="Mendes N.D."/>
            <person name="Freitas A.T."/>
            <person name="Vasconcelos A.T."/>
            <person name="Sagot M.F."/>
        </authorList>
    </citation>
    <scope>NUCLEOTIDE SEQUENCE</scope>
</reference>
<keyword evidence="3" id="KW-0963">Cytoplasm</keyword>
<evidence type="ECO:0000256" key="9">
    <source>
        <dbReference type="ARBA" id="ARBA00070492"/>
    </source>
</evidence>
<dbReference type="EnsemblMetazoa" id="ADAC005569-RA">
    <property type="protein sequence ID" value="ADAC005569-PA"/>
    <property type="gene ID" value="ADAC005569"/>
</dbReference>
<protein>
    <recommendedName>
        <fullName evidence="9">TRAF3-interacting protein 1</fullName>
    </recommendedName>
</protein>
<feature type="compositionally biased region" description="Polar residues" evidence="10">
    <location>
        <begin position="352"/>
        <end position="380"/>
    </location>
</feature>
<dbReference type="Proteomes" id="UP000000673">
    <property type="component" value="Unassembled WGS sequence"/>
</dbReference>
<evidence type="ECO:0000313" key="14">
    <source>
        <dbReference type="EnsemblMetazoa" id="ADAC005569-PA"/>
    </source>
</evidence>
<reference evidence="14" key="4">
    <citation type="submission" date="2015-06" db="UniProtKB">
        <authorList>
            <consortium name="EnsemblMetazoa"/>
        </authorList>
    </citation>
    <scope>IDENTIFICATION</scope>
</reference>
<feature type="compositionally biased region" description="Basic and acidic residues" evidence="10">
    <location>
        <begin position="224"/>
        <end position="243"/>
    </location>
</feature>
<keyword evidence="7" id="KW-0966">Cell projection</keyword>
<feature type="compositionally biased region" description="Polar residues" evidence="10">
    <location>
        <begin position="275"/>
        <end position="288"/>
    </location>
</feature>
<dbReference type="GO" id="GO:0060271">
    <property type="term" value="P:cilium assembly"/>
    <property type="evidence" value="ECO:0007669"/>
    <property type="project" value="TreeGrafter"/>
</dbReference>
<reference evidence="13" key="3">
    <citation type="journal article" date="2013" name="Nucleic Acids Res.">
        <title>The genome of Anopheles darlingi, the main neotropical malaria vector.</title>
        <authorList>
            <person name="Marinotti O."/>
            <person name="Cerqueira G.C."/>
            <person name="de Almeida L.G."/>
            <person name="Ferro M.I."/>
            <person name="Loreto E.L."/>
            <person name="Zaha A."/>
            <person name="Teixeira S.M."/>
            <person name="Wespiser A.R."/>
            <person name="Almeida E Silva A."/>
            <person name="Schlindwein A.D."/>
            <person name="Pacheco A.C."/>
            <person name="Silva A.L."/>
            <person name="Graveley B.R."/>
            <person name="Walenz B.P."/>
            <person name="Lima Bde A."/>
            <person name="Ribeiro C.A."/>
            <person name="Nunes-Silva C.G."/>
            <person name="de Carvalho C.R."/>
            <person name="Soares C.M."/>
            <person name="de Menezes C.B."/>
            <person name="Matiolli C."/>
            <person name="Caffrey D."/>
            <person name="Araujo D.A."/>
            <person name="de Oliveira D.M."/>
            <person name="Golenbock D."/>
            <person name="Grisard E.C."/>
            <person name="Fantinatti-Garboggini F."/>
            <person name="de Carvalho F.M."/>
            <person name="Barcellos F.G."/>
            <person name="Prosdocimi F."/>
            <person name="May G."/>
            <person name="Azevedo Junior G.M."/>
            <person name="Guimaraes G.M."/>
            <person name="Goldman G.H."/>
            <person name="Padilha I.Q."/>
            <person name="Batista Jda S."/>
            <person name="Ferro J.A."/>
            <person name="Ribeiro J.M."/>
            <person name="Fietto J.L."/>
            <person name="Dabbas K.M."/>
            <person name="Cerdeira L."/>
            <person name="Agnez-Lima L.F."/>
            <person name="Brocchi M."/>
            <person name="de Carvalho M.O."/>
            <person name="Teixeira Mde M."/>
            <person name="Diniz Maia Mde M."/>
            <person name="Goldman M.H."/>
            <person name="Cruz Schneider M.P."/>
            <person name="Felipe M.S."/>
            <person name="Hungria M."/>
            <person name="Nicolas M.F."/>
            <person name="Pereira M."/>
            <person name="Montes M.A."/>
            <person name="Cantao M.E."/>
            <person name="Vincentz M."/>
            <person name="Rafael M.S."/>
            <person name="Silverman N."/>
            <person name="Stoco P.H."/>
            <person name="Souza R.C."/>
            <person name="Vicentini R."/>
            <person name="Gazzinelli R.T."/>
            <person name="Neves Rde O."/>
            <person name="Silva R."/>
            <person name="Astolfi-Filho S."/>
            <person name="Maciel T.E."/>
            <person name="Urmenyi T.P."/>
            <person name="Tadei W.P."/>
            <person name="Camargo E.P."/>
            <person name="de Vasconcelos A.T."/>
        </authorList>
    </citation>
    <scope>NUCLEOTIDE SEQUENCE</scope>
</reference>
<dbReference type="GO" id="GO:0008017">
    <property type="term" value="F:microtubule binding"/>
    <property type="evidence" value="ECO:0007669"/>
    <property type="project" value="InterPro"/>
</dbReference>
<dbReference type="PANTHER" id="PTHR31363:SF0">
    <property type="entry name" value="TRAF3-INTERACTING PROTEIN 1"/>
    <property type="match status" value="1"/>
</dbReference>
<dbReference type="GO" id="GO:0005930">
    <property type="term" value="C:axoneme"/>
    <property type="evidence" value="ECO:0007669"/>
    <property type="project" value="UniProtKB-SubCell"/>
</dbReference>
<feature type="domain" description="TRAF3-interacting protein 1 C-terminal" evidence="12">
    <location>
        <begin position="558"/>
        <end position="707"/>
    </location>
</feature>
<dbReference type="InterPro" id="IPR040468">
    <property type="entry name" value="TRAF3IP1_N"/>
</dbReference>
<dbReference type="OMA" id="FRFLMDV"/>
<dbReference type="VEuPathDB" id="VectorBase:ADAR2_012106"/>
<reference evidence="13" key="2">
    <citation type="submission" date="2010-05" db="EMBL/GenBank/DDBJ databases">
        <authorList>
            <person name="Almeida L.G."/>
            <person name="Nicolas M.F."/>
            <person name="Souza R.C."/>
            <person name="Vasconcelos A.T.R."/>
        </authorList>
    </citation>
    <scope>NUCLEOTIDE SEQUENCE</scope>
</reference>
<evidence type="ECO:0000256" key="8">
    <source>
        <dbReference type="ARBA" id="ARBA00043971"/>
    </source>
</evidence>
<evidence type="ECO:0000256" key="4">
    <source>
        <dbReference type="ARBA" id="ARBA00022794"/>
    </source>
</evidence>
<feature type="compositionally biased region" description="Basic and acidic residues" evidence="10">
    <location>
        <begin position="159"/>
        <end position="193"/>
    </location>
</feature>
<feature type="compositionally biased region" description="Low complexity" evidence="10">
    <location>
        <begin position="336"/>
        <end position="351"/>
    </location>
</feature>
<dbReference type="Pfam" id="PF17749">
    <property type="entry name" value="MIP-T3_C"/>
    <property type="match status" value="1"/>
</dbReference>
<evidence type="ECO:0000256" key="10">
    <source>
        <dbReference type="SAM" id="MobiDB-lite"/>
    </source>
</evidence>
<keyword evidence="5" id="KW-0175">Coiled coil</keyword>
<dbReference type="HOGENOM" id="CLU_023216_0_0_1"/>
<evidence type="ECO:0000313" key="15">
    <source>
        <dbReference type="Proteomes" id="UP000000673"/>
    </source>
</evidence>
<evidence type="ECO:0000313" key="13">
    <source>
        <dbReference type="EMBL" id="ETN62725.1"/>
    </source>
</evidence>
<feature type="region of interest" description="Disordered" evidence="10">
    <location>
        <begin position="141"/>
        <end position="399"/>
    </location>
</feature>
<dbReference type="GO" id="GO:0048731">
    <property type="term" value="P:system development"/>
    <property type="evidence" value="ECO:0007669"/>
    <property type="project" value="UniProtKB-ARBA"/>
</dbReference>
<dbReference type="InterPro" id="IPR042576">
    <property type="entry name" value="TRAF3IP1_N_sf"/>
</dbReference>
<evidence type="ECO:0000259" key="12">
    <source>
        <dbReference type="Pfam" id="PF17749"/>
    </source>
</evidence>
<evidence type="ECO:0000256" key="1">
    <source>
        <dbReference type="ARBA" id="ARBA00004120"/>
    </source>
</evidence>
<proteinExistence type="inferred from homology"/>
<feature type="compositionally biased region" description="Low complexity" evidence="10">
    <location>
        <begin position="448"/>
        <end position="459"/>
    </location>
</feature>
<organism evidence="13">
    <name type="scientific">Anopheles darlingi</name>
    <name type="common">Mosquito</name>
    <dbReference type="NCBI Taxonomy" id="43151"/>
    <lineage>
        <taxon>Eukaryota</taxon>
        <taxon>Metazoa</taxon>
        <taxon>Ecdysozoa</taxon>
        <taxon>Arthropoda</taxon>
        <taxon>Hexapoda</taxon>
        <taxon>Insecta</taxon>
        <taxon>Pterygota</taxon>
        <taxon>Neoptera</taxon>
        <taxon>Endopterygota</taxon>
        <taxon>Diptera</taxon>
        <taxon>Nematocera</taxon>
        <taxon>Culicoidea</taxon>
        <taxon>Culicidae</taxon>
        <taxon>Anophelinae</taxon>
        <taxon>Anopheles</taxon>
    </lineage>
</organism>
<evidence type="ECO:0000256" key="2">
    <source>
        <dbReference type="ARBA" id="ARBA00004430"/>
    </source>
</evidence>
<dbReference type="VEuPathDB" id="VectorBase:ADAC005569"/>
<evidence type="ECO:0000256" key="6">
    <source>
        <dbReference type="ARBA" id="ARBA00023212"/>
    </source>
</evidence>
<dbReference type="FunFam" id="1.10.418.50:FF:000001">
    <property type="entry name" value="TRAF3-interacting protein 1 isoform X1"/>
    <property type="match status" value="1"/>
</dbReference>
<evidence type="ECO:0000256" key="3">
    <source>
        <dbReference type="ARBA" id="ARBA00022490"/>
    </source>
</evidence>
<comment type="similarity">
    <text evidence="8">Belongs to the TRAF3IP1 family.</text>
</comment>
<feature type="compositionally biased region" description="Polar residues" evidence="10">
    <location>
        <begin position="142"/>
        <end position="158"/>
    </location>
</feature>
<feature type="region of interest" description="Disordered" evidence="10">
    <location>
        <begin position="428"/>
        <end position="476"/>
    </location>
</feature>
<dbReference type="Pfam" id="PF10243">
    <property type="entry name" value="MIP-T3"/>
    <property type="match status" value="1"/>
</dbReference>
<dbReference type="AlphaFoldDB" id="W5JIK2"/>
<dbReference type="InterPro" id="IPR018799">
    <property type="entry name" value="TRAF3IP1"/>
</dbReference>
<dbReference type="STRING" id="43151.W5JIK2"/>
<keyword evidence="4" id="KW-0970">Cilium biogenesis/degradation</keyword>
<dbReference type="GO" id="GO:0042073">
    <property type="term" value="P:intraciliary transport"/>
    <property type="evidence" value="ECO:0007669"/>
    <property type="project" value="TreeGrafter"/>
</dbReference>
<dbReference type="Gene3D" id="1.10.418.50">
    <property type="entry name" value="Microtubule-binding protein MIP-T3"/>
    <property type="match status" value="1"/>
</dbReference>
<dbReference type="GO" id="GO:0036064">
    <property type="term" value="C:ciliary basal body"/>
    <property type="evidence" value="ECO:0007669"/>
    <property type="project" value="TreeGrafter"/>
</dbReference>
<dbReference type="GO" id="GO:0070507">
    <property type="term" value="P:regulation of microtubule cytoskeleton organization"/>
    <property type="evidence" value="ECO:0007669"/>
    <property type="project" value="TreeGrafter"/>
</dbReference>
<dbReference type="GO" id="GO:0048513">
    <property type="term" value="P:animal organ development"/>
    <property type="evidence" value="ECO:0007669"/>
    <property type="project" value="UniProtKB-ARBA"/>
</dbReference>
<evidence type="ECO:0000256" key="5">
    <source>
        <dbReference type="ARBA" id="ARBA00023054"/>
    </source>
</evidence>
<sequence>MGTEVDGAVLKRTQSSLGKFVKRPALTEKLLRKPPFRFLHDVVHAIVREHGLLEGLYTADELNSDNIKDRDSKMAFLQKLIDVVKLLTDRDLKVRPSKVVAGLEVERTNELLQALGYALEQKLSSADIVRQYLAVSGPETLASKNPTVANGTGASESQQARKEPAKDRSKDKEPAGVDKRKDRSSKPKEKEAARNGISAVAVDVKASDGKGKSKVQNGGVKVSNDPKRKVDKPAKGKDKERSLKRIPSIPEEQQPVPPQTPTVKDRPSHDVAPNSAGNGVETLTNGKQSNERRKRRDSYKESVELGPAPQEDEAEGGSLTMEEENERHRKQNGTGSNSSSRRSSLKKQNSLTPSENNALSEMNQFNGLENSPGPSRQDSGTGVDPPPAIGTARPAPDTIEIVTMPEQMAAGGGNTVTTVDPLIAAPESNSRGVVTGKPPMHRQQSVETVLRPRTSLRPPSVRPPSARPGAPRRKEKNVEVILQPNEMQKLGDINVKMEVFNSELLDDDGENLIVIEDPISTVDDVYGGIGGVGAIGSAGMTDGDELSTQHLGQQGQGQEEHQGHLVQQILETQKEFSNHANHDGELLRKPQDTDWSIGQRQSSVKQMELLRESIQKLTRSVNPLGKLMDFIQEDVDSMERELANWQQIYSRSIVELNKERSATENAIEPLKHQLSQIEVSIKEYREMIDSTRATILQNEQKIERLYMTEL</sequence>
<evidence type="ECO:0000256" key="7">
    <source>
        <dbReference type="ARBA" id="ARBA00023273"/>
    </source>
</evidence>
<evidence type="ECO:0000259" key="11">
    <source>
        <dbReference type="Pfam" id="PF10243"/>
    </source>
</evidence>